<dbReference type="EMBL" id="PCMW01000044">
    <property type="protein sequence ID" value="PDS24339.1"/>
    <property type="molecule type" value="Genomic_DNA"/>
</dbReference>
<evidence type="ECO:0000313" key="2">
    <source>
        <dbReference type="EMBL" id="PDS24339.1"/>
    </source>
</evidence>
<keyword evidence="1" id="KW-1133">Transmembrane helix</keyword>
<keyword evidence="1" id="KW-0812">Transmembrane</keyword>
<sequence>MNQSDNQKNSLFKVSWGTGIFLAFVGFMSFILYFVIKVQSNAKYDNELVVAEYYKHDAHFQDEMQKEQNAFDSNSKPQIMDNAQTIDILFPNTMDISSLKGTISFYRPSNQKLDFTVPISGQKMEIQKQNLVAGRWNISIEWQYKNKSYLLKENLYIR</sequence>
<dbReference type="OrthoDB" id="1493774at2"/>
<dbReference type="AlphaFoldDB" id="A0A2H3KD24"/>
<gene>
    <name evidence="2" type="ORF">B0A77_08410</name>
</gene>
<dbReference type="InterPro" id="IPR008620">
    <property type="entry name" value="FixH"/>
</dbReference>
<evidence type="ECO:0000313" key="3">
    <source>
        <dbReference type="Proteomes" id="UP000220828"/>
    </source>
</evidence>
<reference evidence="2 3" key="1">
    <citation type="submission" date="2017-09" db="EMBL/GenBank/DDBJ databases">
        <title>Whole genomes of Flavobacteriaceae.</title>
        <authorList>
            <person name="Stine C."/>
            <person name="Li C."/>
            <person name="Tadesse D."/>
        </authorList>
    </citation>
    <scope>NUCLEOTIDE SEQUENCE [LARGE SCALE GENOMIC DNA]</scope>
    <source>
        <strain evidence="2 3">ATCC 35036</strain>
    </source>
</reference>
<organism evidence="2 3">
    <name type="scientific">Flavobacterium branchiophilum</name>
    <dbReference type="NCBI Taxonomy" id="55197"/>
    <lineage>
        <taxon>Bacteria</taxon>
        <taxon>Pseudomonadati</taxon>
        <taxon>Bacteroidota</taxon>
        <taxon>Flavobacteriia</taxon>
        <taxon>Flavobacteriales</taxon>
        <taxon>Flavobacteriaceae</taxon>
        <taxon>Flavobacterium</taxon>
    </lineage>
</organism>
<accession>A0A2H3KD24</accession>
<feature type="transmembrane region" description="Helical" evidence="1">
    <location>
        <begin position="14"/>
        <end position="36"/>
    </location>
</feature>
<protein>
    <submittedName>
        <fullName evidence="2">Cytochrome C oxidase Cbb3</fullName>
    </submittedName>
</protein>
<name>A0A2H3KD24_9FLAO</name>
<keyword evidence="1" id="KW-0472">Membrane</keyword>
<comment type="caution">
    <text evidence="2">The sequence shown here is derived from an EMBL/GenBank/DDBJ whole genome shotgun (WGS) entry which is preliminary data.</text>
</comment>
<evidence type="ECO:0000256" key="1">
    <source>
        <dbReference type="SAM" id="Phobius"/>
    </source>
</evidence>
<dbReference type="RefSeq" id="WP_097554150.1">
    <property type="nucleotide sequence ID" value="NZ_PCMW01000044.1"/>
</dbReference>
<dbReference type="Proteomes" id="UP000220828">
    <property type="component" value="Unassembled WGS sequence"/>
</dbReference>
<proteinExistence type="predicted"/>
<dbReference type="Pfam" id="PF05751">
    <property type="entry name" value="FixH"/>
    <property type="match status" value="1"/>
</dbReference>